<protein>
    <recommendedName>
        <fullName evidence="6">Pentatricopeptide repeat-containing protein</fullName>
    </recommendedName>
</protein>
<feature type="repeat" description="PPR" evidence="3">
    <location>
        <begin position="175"/>
        <end position="209"/>
    </location>
</feature>
<evidence type="ECO:0000313" key="4">
    <source>
        <dbReference type="EMBL" id="KAK6149773.1"/>
    </source>
</evidence>
<reference evidence="4 5" key="1">
    <citation type="journal article" date="2021" name="Comput. Struct. Biotechnol. J.">
        <title>De novo genome assembly of the potent medicinal plant Rehmannia glutinosa using nanopore technology.</title>
        <authorList>
            <person name="Ma L."/>
            <person name="Dong C."/>
            <person name="Song C."/>
            <person name="Wang X."/>
            <person name="Zheng X."/>
            <person name="Niu Y."/>
            <person name="Chen S."/>
            <person name="Feng W."/>
        </authorList>
    </citation>
    <scope>NUCLEOTIDE SEQUENCE [LARGE SCALE GENOMIC DNA]</scope>
    <source>
        <strain evidence="4">DH-2019</strain>
    </source>
</reference>
<accession>A0ABR0WQG3</accession>
<organism evidence="4 5">
    <name type="scientific">Rehmannia glutinosa</name>
    <name type="common">Chinese foxglove</name>
    <dbReference type="NCBI Taxonomy" id="99300"/>
    <lineage>
        <taxon>Eukaryota</taxon>
        <taxon>Viridiplantae</taxon>
        <taxon>Streptophyta</taxon>
        <taxon>Embryophyta</taxon>
        <taxon>Tracheophyta</taxon>
        <taxon>Spermatophyta</taxon>
        <taxon>Magnoliopsida</taxon>
        <taxon>eudicotyledons</taxon>
        <taxon>Gunneridae</taxon>
        <taxon>Pentapetalae</taxon>
        <taxon>asterids</taxon>
        <taxon>lamiids</taxon>
        <taxon>Lamiales</taxon>
        <taxon>Orobanchaceae</taxon>
        <taxon>Rehmannieae</taxon>
        <taxon>Rehmannia</taxon>
    </lineage>
</organism>
<evidence type="ECO:0000256" key="1">
    <source>
        <dbReference type="ARBA" id="ARBA00007626"/>
    </source>
</evidence>
<dbReference type="InterPro" id="IPR050667">
    <property type="entry name" value="PPR-containing_protein"/>
</dbReference>
<evidence type="ECO:0000313" key="5">
    <source>
        <dbReference type="Proteomes" id="UP001318860"/>
    </source>
</evidence>
<name>A0ABR0WQG3_REHGL</name>
<comment type="similarity">
    <text evidence="1">Belongs to the PPR family. P subfamily.</text>
</comment>
<dbReference type="InterPro" id="IPR011990">
    <property type="entry name" value="TPR-like_helical_dom_sf"/>
</dbReference>
<dbReference type="PROSITE" id="PS51375">
    <property type="entry name" value="PPR"/>
    <property type="match status" value="3"/>
</dbReference>
<dbReference type="InterPro" id="IPR002885">
    <property type="entry name" value="PPR_rpt"/>
</dbReference>
<keyword evidence="2" id="KW-0677">Repeat</keyword>
<dbReference type="Gene3D" id="1.25.40.10">
    <property type="entry name" value="Tetratricopeptide repeat domain"/>
    <property type="match status" value="2"/>
</dbReference>
<dbReference type="NCBIfam" id="TIGR00756">
    <property type="entry name" value="PPR"/>
    <property type="match status" value="4"/>
</dbReference>
<proteinExistence type="inferred from homology"/>
<feature type="repeat" description="PPR" evidence="3">
    <location>
        <begin position="280"/>
        <end position="314"/>
    </location>
</feature>
<dbReference type="Pfam" id="PF12854">
    <property type="entry name" value="PPR_1"/>
    <property type="match status" value="1"/>
</dbReference>
<evidence type="ECO:0000256" key="3">
    <source>
        <dbReference type="PROSITE-ProRule" id="PRU00708"/>
    </source>
</evidence>
<dbReference type="Proteomes" id="UP001318860">
    <property type="component" value="Unassembled WGS sequence"/>
</dbReference>
<sequence length="397" mass="45343">MALRCKLRSLILQRHRLFSTSTLISDSKTLPSSKDKTRAALSLIRFEQNPERILDICRSTVLTPESHLDRIVYAKAISKLRESNHYEGIRSLVKESMNQLNCNSERLVSHFIVLYGQGGLVNDAINLFDEMPNMGINRNVKTLNSLLYSCLLAREYGEMKRVFREFPRKYGLEPNLDTYNTVLKGFCESGGANEAHSILAEMERKCIKPNATTFATVIAGFYMEENFIDVGKMMNLMKKYSIEPGISIYNVRIQSLCKLKRSAEAKALLDGILSKGMKPNCATYGHLIYGFCREGKLDMAKRLFKEMIGRGLEPEAECYFTLVYYLCEGRDFEAALGICKECMSKGWVPNFTTMKSLVDGLVSIEMVNEAREIIEQVKKKFWRNADSWREIEEGLPR</sequence>
<dbReference type="EMBL" id="JABTTQ020000009">
    <property type="protein sequence ID" value="KAK6149773.1"/>
    <property type="molecule type" value="Genomic_DNA"/>
</dbReference>
<dbReference type="PANTHER" id="PTHR47939:SF9">
    <property type="entry name" value="(WILD MALAYSIAN BANANA) HYPOTHETICAL PROTEIN"/>
    <property type="match status" value="1"/>
</dbReference>
<keyword evidence="5" id="KW-1185">Reference proteome</keyword>
<feature type="repeat" description="PPR" evidence="3">
    <location>
        <begin position="245"/>
        <end position="279"/>
    </location>
</feature>
<evidence type="ECO:0000256" key="2">
    <source>
        <dbReference type="ARBA" id="ARBA00022737"/>
    </source>
</evidence>
<evidence type="ECO:0008006" key="6">
    <source>
        <dbReference type="Google" id="ProtNLM"/>
    </source>
</evidence>
<dbReference type="PANTHER" id="PTHR47939">
    <property type="entry name" value="MEMBRANE-ASSOCIATED SALT-INDUCIBLE PROTEIN-LIKE"/>
    <property type="match status" value="1"/>
</dbReference>
<dbReference type="Pfam" id="PF13041">
    <property type="entry name" value="PPR_2"/>
    <property type="match status" value="1"/>
</dbReference>
<comment type="caution">
    <text evidence="4">The sequence shown here is derived from an EMBL/GenBank/DDBJ whole genome shotgun (WGS) entry which is preliminary data.</text>
</comment>
<gene>
    <name evidence="4" type="ORF">DH2020_017298</name>
</gene>
<dbReference type="Pfam" id="PF01535">
    <property type="entry name" value="PPR"/>
    <property type="match status" value="1"/>
</dbReference>